<sequence>MDYGLEHINCPLGSRMDCHAFFFFHIDITGDGRCLFRSVVYGASLRAGKACPSEKIQRELADELREKVVDEFIKRRADTEWFLEGDFDDYVLRMRQPHIWGGEPELLMSSHVLQMPITVYMSEKNSNDLKVIAEYGQEYGKEDPICVVYHGYGHYDALQNPASTKKSKS</sequence>
<evidence type="ECO:0000313" key="6">
    <source>
        <dbReference type="EMBL" id="RVW35387.1"/>
    </source>
</evidence>
<dbReference type="AlphaFoldDB" id="A0A438DJ05"/>
<dbReference type="EMBL" id="QGNW01001607">
    <property type="protein sequence ID" value="RVW35336.1"/>
    <property type="molecule type" value="Genomic_DNA"/>
</dbReference>
<name>A0A438DJ05_VITVI</name>
<dbReference type="InterPro" id="IPR047947">
    <property type="entry name" value="OTU4_OTU"/>
</dbReference>
<keyword evidence="3" id="KW-0833">Ubl conjugation pathway</keyword>
<comment type="caution">
    <text evidence="5">The sequence shown here is derived from an EMBL/GenBank/DDBJ whole genome shotgun (WGS) entry which is preliminary data.</text>
</comment>
<evidence type="ECO:0000259" key="4">
    <source>
        <dbReference type="PROSITE" id="PS50802"/>
    </source>
</evidence>
<dbReference type="PANTHER" id="PTHR13312">
    <property type="entry name" value="HIV-INDUCED PROTEIN-7-LIKE PROTEASE"/>
    <property type="match status" value="1"/>
</dbReference>
<dbReference type="PANTHER" id="PTHR13312:SF6">
    <property type="entry name" value="UBIQUITIN THIOESTERASE OTU"/>
    <property type="match status" value="1"/>
</dbReference>
<comment type="function">
    <text evidence="3">Hydrolase that can remove conjugated ubiquitin from proteins and may therefore play an important regulatory role at the level of protein turnover by preventing degradation.</text>
</comment>
<evidence type="ECO:0000256" key="1">
    <source>
        <dbReference type="ARBA" id="ARBA00000707"/>
    </source>
</evidence>
<evidence type="ECO:0000313" key="7">
    <source>
        <dbReference type="Proteomes" id="UP000288805"/>
    </source>
</evidence>
<dbReference type="SUPFAM" id="SSF54001">
    <property type="entry name" value="Cysteine proteinases"/>
    <property type="match status" value="1"/>
</dbReference>
<dbReference type="Gene3D" id="3.90.70.80">
    <property type="match status" value="1"/>
</dbReference>
<dbReference type="EC" id="3.4.19.12" evidence="3"/>
<evidence type="ECO:0000313" key="5">
    <source>
        <dbReference type="EMBL" id="RVW35336.1"/>
    </source>
</evidence>
<keyword evidence="3" id="KW-0963">Cytoplasm</keyword>
<protein>
    <recommendedName>
        <fullName evidence="3">Ubiquitin thioesterase OTU</fullName>
        <ecNumber evidence="3">3.4.19.12</ecNumber>
    </recommendedName>
</protein>
<dbReference type="InterPro" id="IPR038765">
    <property type="entry name" value="Papain-like_cys_pep_sf"/>
</dbReference>
<dbReference type="EMBL" id="QGNW01001606">
    <property type="protein sequence ID" value="RVW35387.1"/>
    <property type="molecule type" value="Genomic_DNA"/>
</dbReference>
<comment type="subcellular location">
    <subcellularLocation>
        <location evidence="3">Cytoplasm</location>
    </subcellularLocation>
</comment>
<keyword evidence="3" id="KW-0645">Protease</keyword>
<dbReference type="Pfam" id="PF02338">
    <property type="entry name" value="OTU"/>
    <property type="match status" value="1"/>
</dbReference>
<feature type="domain" description="OTU" evidence="4">
    <location>
        <begin position="23"/>
        <end position="161"/>
    </location>
</feature>
<dbReference type="CDD" id="cd22760">
    <property type="entry name" value="OTU_plant_OTU4-like"/>
    <property type="match status" value="1"/>
</dbReference>
<dbReference type="GO" id="GO:0004843">
    <property type="term" value="F:cysteine-type deubiquitinase activity"/>
    <property type="evidence" value="ECO:0007669"/>
    <property type="project" value="UniProtKB-UniRule"/>
</dbReference>
<gene>
    <name evidence="5" type="primary">VvCHDh000503_1</name>
    <name evidence="6" type="synonym">VvCHDh000503_5</name>
    <name evidence="6" type="ORF">CK203_077017</name>
    <name evidence="5" type="ORF">CK203_106522</name>
</gene>
<keyword evidence="2 3" id="KW-0378">Hydrolase</keyword>
<dbReference type="GO" id="GO:0005737">
    <property type="term" value="C:cytoplasm"/>
    <property type="evidence" value="ECO:0007669"/>
    <property type="project" value="UniProtKB-SubCell"/>
</dbReference>
<evidence type="ECO:0000256" key="3">
    <source>
        <dbReference type="RuleBase" id="RU367104"/>
    </source>
</evidence>
<comment type="catalytic activity">
    <reaction evidence="1 3">
        <text>Thiol-dependent hydrolysis of ester, thioester, amide, peptide and isopeptide bonds formed by the C-terminal Gly of ubiquitin (a 76-residue protein attached to proteins as an intracellular targeting signal).</text>
        <dbReference type="EC" id="3.4.19.12"/>
    </reaction>
</comment>
<dbReference type="InterPro" id="IPR003323">
    <property type="entry name" value="OTU_dom"/>
</dbReference>
<accession>A0A438DJ05</accession>
<organism evidence="5 7">
    <name type="scientific">Vitis vinifera</name>
    <name type="common">Grape</name>
    <dbReference type="NCBI Taxonomy" id="29760"/>
    <lineage>
        <taxon>Eukaryota</taxon>
        <taxon>Viridiplantae</taxon>
        <taxon>Streptophyta</taxon>
        <taxon>Embryophyta</taxon>
        <taxon>Tracheophyta</taxon>
        <taxon>Spermatophyta</taxon>
        <taxon>Magnoliopsida</taxon>
        <taxon>eudicotyledons</taxon>
        <taxon>Gunneridae</taxon>
        <taxon>Pentapetalae</taxon>
        <taxon>rosids</taxon>
        <taxon>Vitales</taxon>
        <taxon>Vitaceae</taxon>
        <taxon>Viteae</taxon>
        <taxon>Vitis</taxon>
    </lineage>
</organism>
<dbReference type="PROSITE" id="PS50802">
    <property type="entry name" value="OTU"/>
    <property type="match status" value="1"/>
</dbReference>
<evidence type="ECO:0000256" key="2">
    <source>
        <dbReference type="ARBA" id="ARBA00022801"/>
    </source>
</evidence>
<dbReference type="FunFam" id="3.90.70.80:FF:000007">
    <property type="entry name" value="OTU domain-containing protein"/>
    <property type="match status" value="1"/>
</dbReference>
<keyword evidence="3" id="KW-0788">Thiol protease</keyword>
<proteinExistence type="predicted"/>
<reference evidence="5 7" key="1">
    <citation type="journal article" date="2018" name="PLoS Genet.">
        <title>Population sequencing reveals clonal diversity and ancestral inbreeding in the grapevine cultivar Chardonnay.</title>
        <authorList>
            <person name="Roach M.J."/>
            <person name="Johnson D.L."/>
            <person name="Bohlmann J."/>
            <person name="van Vuuren H.J."/>
            <person name="Jones S.J."/>
            <person name="Pretorius I.S."/>
            <person name="Schmidt S.A."/>
            <person name="Borneman A.R."/>
        </authorList>
    </citation>
    <scope>NUCLEOTIDE SEQUENCE [LARGE SCALE GENOMIC DNA]</scope>
    <source>
        <strain evidence="7">cv. Chardonnay</strain>
        <strain evidence="5">I10V1</strain>
        <tissue evidence="5">Leaf</tissue>
    </source>
</reference>
<dbReference type="Proteomes" id="UP000288805">
    <property type="component" value="Unassembled WGS sequence"/>
</dbReference>